<dbReference type="Gene3D" id="3.40.50.1100">
    <property type="match status" value="2"/>
</dbReference>
<feature type="domain" description="Tryptophan synthase beta chain-like PALP" evidence="13">
    <location>
        <begin position="10"/>
        <end position="301"/>
    </location>
</feature>
<proteinExistence type="inferred from homology"/>
<evidence type="ECO:0000256" key="3">
    <source>
        <dbReference type="ARBA" id="ARBA00007103"/>
    </source>
</evidence>
<keyword evidence="14" id="KW-0378">Hydrolase</keyword>
<accession>A0A212J3J4</accession>
<dbReference type="EC" id="2.5.1.47" evidence="4 12"/>
<dbReference type="InterPro" id="IPR005859">
    <property type="entry name" value="CysK"/>
</dbReference>
<feature type="binding site" evidence="10">
    <location>
        <begin position="178"/>
        <end position="182"/>
    </location>
    <ligand>
        <name>pyridoxal 5'-phosphate</name>
        <dbReference type="ChEBI" id="CHEBI:597326"/>
    </ligand>
</feature>
<sequence>MALFDSYAAIIGNTPMIRLQRAMGANAIVFGKIEGANPSSSVKIRGAAAMIRDAEERGLLKPGMRIIEPTSGNMGIALAALAAAKGYELTLVMPETVNVDRRRLLLSLGAKLILTSETTGMIGALRKVEEIARSKPDGYFRPRQFSNPVHVQVHEECTGPEIWNDTNGAIDVLVAGVGTGATLTGVARYIKKTKGKNITVVAVEPKRSPVISQHLAGEPLAPGPHKVQGLGAGFIPDILDVSLIDRVETTGNMDSMSFARTLAKEEGLMLGISSGAAGLAASRIAALPEFAGKTIVVILPDGAERYMRTQLFEGIEN</sequence>
<evidence type="ECO:0000256" key="12">
    <source>
        <dbReference type="RuleBase" id="RU003985"/>
    </source>
</evidence>
<evidence type="ECO:0000256" key="7">
    <source>
        <dbReference type="ARBA" id="ARBA00022898"/>
    </source>
</evidence>
<dbReference type="EMBL" id="FLUQ01000001">
    <property type="protein sequence ID" value="SBV93745.1"/>
    <property type="molecule type" value="Genomic_DNA"/>
</dbReference>
<comment type="similarity">
    <text evidence="3 12">Belongs to the cysteine synthase/cystathionine beta-synthase family.</text>
</comment>
<evidence type="ECO:0000256" key="11">
    <source>
        <dbReference type="PIRSR" id="PIRSR605856-51"/>
    </source>
</evidence>
<dbReference type="GO" id="GO:0016787">
    <property type="term" value="F:hydrolase activity"/>
    <property type="evidence" value="ECO:0007669"/>
    <property type="project" value="UniProtKB-KW"/>
</dbReference>
<dbReference type="PANTHER" id="PTHR10314">
    <property type="entry name" value="CYSTATHIONINE BETA-SYNTHASE"/>
    <property type="match status" value="1"/>
</dbReference>
<evidence type="ECO:0000313" key="14">
    <source>
        <dbReference type="EMBL" id="SBV93745.1"/>
    </source>
</evidence>
<comment type="pathway">
    <text evidence="2">Amino-acid biosynthesis; L-cysteine biosynthesis; L-cysteine from L-serine: step 2/2.</text>
</comment>
<keyword evidence="5 12" id="KW-0028">Amino-acid biosynthesis</keyword>
<dbReference type="InterPro" id="IPR050214">
    <property type="entry name" value="Cys_Synth/Cystath_Beta-Synth"/>
</dbReference>
<evidence type="ECO:0000256" key="9">
    <source>
        <dbReference type="ARBA" id="ARBA00047931"/>
    </source>
</evidence>
<evidence type="ECO:0000256" key="10">
    <source>
        <dbReference type="PIRSR" id="PIRSR605856-50"/>
    </source>
</evidence>
<keyword evidence="6 12" id="KW-0808">Transferase</keyword>
<evidence type="ECO:0000259" key="13">
    <source>
        <dbReference type="Pfam" id="PF00291"/>
    </source>
</evidence>
<dbReference type="GO" id="GO:0006535">
    <property type="term" value="P:cysteine biosynthetic process from serine"/>
    <property type="evidence" value="ECO:0007669"/>
    <property type="project" value="UniProtKB-UniRule"/>
</dbReference>
<evidence type="ECO:0000256" key="4">
    <source>
        <dbReference type="ARBA" id="ARBA00012681"/>
    </source>
</evidence>
<dbReference type="InterPro" id="IPR036052">
    <property type="entry name" value="TrpB-like_PALP_sf"/>
</dbReference>
<dbReference type="InterPro" id="IPR001216">
    <property type="entry name" value="P-phosphate_BS"/>
</dbReference>
<dbReference type="AlphaFoldDB" id="A0A212J3J4"/>
<evidence type="ECO:0000256" key="8">
    <source>
        <dbReference type="ARBA" id="ARBA00023192"/>
    </source>
</evidence>
<evidence type="ECO:0000256" key="2">
    <source>
        <dbReference type="ARBA" id="ARBA00004962"/>
    </source>
</evidence>
<gene>
    <name evidence="14" type="primary">cysK</name>
    <name evidence="14" type="ORF">KL86DPRO_10584</name>
</gene>
<comment type="catalytic activity">
    <reaction evidence="9 12">
        <text>O-acetyl-L-serine + hydrogen sulfide = L-cysteine + acetate</text>
        <dbReference type="Rhea" id="RHEA:14829"/>
        <dbReference type="ChEBI" id="CHEBI:29919"/>
        <dbReference type="ChEBI" id="CHEBI:30089"/>
        <dbReference type="ChEBI" id="CHEBI:35235"/>
        <dbReference type="ChEBI" id="CHEBI:58340"/>
        <dbReference type="EC" id="2.5.1.47"/>
    </reaction>
</comment>
<dbReference type="Pfam" id="PF00291">
    <property type="entry name" value="PALP"/>
    <property type="match status" value="1"/>
</dbReference>
<evidence type="ECO:0000256" key="1">
    <source>
        <dbReference type="ARBA" id="ARBA00001933"/>
    </source>
</evidence>
<dbReference type="GO" id="GO:0005737">
    <property type="term" value="C:cytoplasm"/>
    <property type="evidence" value="ECO:0007669"/>
    <property type="project" value="UniProtKB-ARBA"/>
</dbReference>
<dbReference type="InterPro" id="IPR005856">
    <property type="entry name" value="Cys_synth"/>
</dbReference>
<keyword evidence="7 10" id="KW-0663">Pyridoxal phosphate</keyword>
<dbReference type="UniPathway" id="UPA00136">
    <property type="reaction ID" value="UER00200"/>
</dbReference>
<name>A0A212J3J4_9DELT</name>
<reference evidence="14" key="1">
    <citation type="submission" date="2016-04" db="EMBL/GenBank/DDBJ databases">
        <authorList>
            <person name="Evans L.H."/>
            <person name="Alamgir A."/>
            <person name="Owens N."/>
            <person name="Weber N.D."/>
            <person name="Virtaneva K."/>
            <person name="Barbian K."/>
            <person name="Babar A."/>
            <person name="Rosenke K."/>
        </authorList>
    </citation>
    <scope>NUCLEOTIDE SEQUENCE</scope>
    <source>
        <strain evidence="14">86</strain>
    </source>
</reference>
<dbReference type="CDD" id="cd01561">
    <property type="entry name" value="CBS_like"/>
    <property type="match status" value="1"/>
</dbReference>
<feature type="binding site" evidence="10">
    <location>
        <position position="273"/>
    </location>
    <ligand>
        <name>pyridoxal 5'-phosphate</name>
        <dbReference type="ChEBI" id="CHEBI:597326"/>
    </ligand>
</feature>
<dbReference type="GO" id="GO:0004124">
    <property type="term" value="F:cysteine synthase activity"/>
    <property type="evidence" value="ECO:0007669"/>
    <property type="project" value="UniProtKB-UniRule"/>
</dbReference>
<dbReference type="FunFam" id="3.40.50.1100:FF:000067">
    <property type="entry name" value="Cysteine synthase"/>
    <property type="match status" value="1"/>
</dbReference>
<dbReference type="NCBIfam" id="TIGR01136">
    <property type="entry name" value="cysKM"/>
    <property type="match status" value="1"/>
</dbReference>
<keyword evidence="8 12" id="KW-0198">Cysteine biosynthesis</keyword>
<comment type="cofactor">
    <cofactor evidence="1 10 12">
        <name>pyridoxal 5'-phosphate</name>
        <dbReference type="ChEBI" id="CHEBI:597326"/>
    </cofactor>
</comment>
<dbReference type="SUPFAM" id="SSF53686">
    <property type="entry name" value="Tryptophan synthase beta subunit-like PLP-dependent enzymes"/>
    <property type="match status" value="1"/>
</dbReference>
<dbReference type="PROSITE" id="PS00901">
    <property type="entry name" value="CYS_SYNTHASE"/>
    <property type="match status" value="1"/>
</dbReference>
<feature type="binding site" evidence="10">
    <location>
        <position position="73"/>
    </location>
    <ligand>
        <name>pyridoxal 5'-phosphate</name>
        <dbReference type="ChEBI" id="CHEBI:597326"/>
    </ligand>
</feature>
<protein>
    <recommendedName>
        <fullName evidence="4 12">Cysteine synthase</fullName>
        <ecNumber evidence="4 12">2.5.1.47</ecNumber>
    </recommendedName>
</protein>
<feature type="modified residue" description="N6-(pyridoxal phosphate)lysine" evidence="11">
    <location>
        <position position="43"/>
    </location>
</feature>
<evidence type="ECO:0000256" key="6">
    <source>
        <dbReference type="ARBA" id="ARBA00022679"/>
    </source>
</evidence>
<dbReference type="NCBIfam" id="TIGR01139">
    <property type="entry name" value="cysK"/>
    <property type="match status" value="1"/>
</dbReference>
<dbReference type="InterPro" id="IPR001926">
    <property type="entry name" value="TrpB-like_PALP"/>
</dbReference>
<evidence type="ECO:0000256" key="5">
    <source>
        <dbReference type="ARBA" id="ARBA00022605"/>
    </source>
</evidence>
<organism evidence="14">
    <name type="scientific">uncultured delta proteobacterium</name>
    <dbReference type="NCBI Taxonomy" id="34034"/>
    <lineage>
        <taxon>Bacteria</taxon>
        <taxon>Deltaproteobacteria</taxon>
        <taxon>environmental samples</taxon>
    </lineage>
</organism>